<dbReference type="EMBL" id="JAACJL010000044">
    <property type="protein sequence ID" value="KAF4615146.1"/>
    <property type="molecule type" value="Genomic_DNA"/>
</dbReference>
<accession>A0A8H4VLG7</accession>
<dbReference type="AlphaFoldDB" id="A0A8H4VLG7"/>
<proteinExistence type="predicted"/>
<dbReference type="PANTHER" id="PTHR33266:SF1">
    <property type="entry name" value="F-BOX DOMAIN-CONTAINING PROTEIN"/>
    <property type="match status" value="1"/>
</dbReference>
<evidence type="ECO:0000313" key="3">
    <source>
        <dbReference type="Proteomes" id="UP000521872"/>
    </source>
</evidence>
<sequence>MSGSQKARWGRYLYGDLDKPDFGPKPMDLDASFGRMFRGRGVDTVLGDKTNYAAVITEIFNMMPVQNCSDARFKPTDVPDSVMEDVMIQKSFEPLFQKLEELGVFLESPPVTEKIQTHNNHLFDIPWKAQYVGNAHKHLLENIKFFMRTAMREFTYITYGNIVQSSGYGKSRTVHELPTLGVPTIPINIRPAVESRGGAYPPPDEAVTYIFERIKKQQYQKQLPWKQWAYMAVHIFLQVLFEEFKNMITLANPGPDSPNLAMDIRDYLEMNDNRCLFYDIVKTKVLQRFEKGGVNTHKTITDLMALKTTLKDPPLVIMYIDEAHPMTERIEAPHSTGFNLKYLDDTLYAIFLEAVSELRGKGLFVLFLSTISLSTVSQLEIEMPNPVYNSRRFQPNPGSQAPAPFTEMPFDCHRDLVENGGIDCRTLYLKDVQSISSMARFGRPLFWSTLDACADLPQFNELDVRRMATTKLSRLSYYKQWGVSREVKEEHKATIRLAVLDILLSLHYDPLKLHNCSRGRHIHYDMIAGHMRTAFSIPKDRETFMHSGYPSEPILAGAAMDLVCHYGPNGIDQMAQMFLKVDRYIPGAIDKGERGENVGKMILLTAYMKAVSEKVDLQDGLPNWHEGCSLVDFLKHLTAEKYHSVVLECLPDNVPRRSNGEERDEDDTTNTDSTDLGKRRRGEMSNANDASGVMLQEAFKDSWVRFTHFVRGADDFVMTSSMAWLAMTRGMAMIGSSSQESIDVHIPVLLKKDKQISESNVSAILVRFESRSQASNKAKVVISQESVPYFPPPGSTRDPHGSSKLFVDERDEQIGTPEEHRSRPYISLVMELGVYTGENVKPSIPRVIMKHLDIPATDSHRQKMPVQTHQPRQPSIVEALPNPNLANKRPKRTNAAYRTPPTHPRYSLFFYGCSSQVYGVIPKDSTDHKTLLYVDSLLSDHPVERRVEDVLQLKPFWCADQAVLSWAKTSFGIADKSVNLNAEYVASGLDDEEDGTEGEI</sequence>
<organism evidence="2 3">
    <name type="scientific">Agrocybe pediades</name>
    <dbReference type="NCBI Taxonomy" id="84607"/>
    <lineage>
        <taxon>Eukaryota</taxon>
        <taxon>Fungi</taxon>
        <taxon>Dikarya</taxon>
        <taxon>Basidiomycota</taxon>
        <taxon>Agaricomycotina</taxon>
        <taxon>Agaricomycetes</taxon>
        <taxon>Agaricomycetidae</taxon>
        <taxon>Agaricales</taxon>
        <taxon>Agaricineae</taxon>
        <taxon>Strophariaceae</taxon>
        <taxon>Agrocybe</taxon>
    </lineage>
</organism>
<reference evidence="2 3" key="1">
    <citation type="submission" date="2019-12" db="EMBL/GenBank/DDBJ databases">
        <authorList>
            <person name="Floudas D."/>
            <person name="Bentzer J."/>
            <person name="Ahren D."/>
            <person name="Johansson T."/>
            <person name="Persson P."/>
            <person name="Tunlid A."/>
        </authorList>
    </citation>
    <scope>NUCLEOTIDE SEQUENCE [LARGE SCALE GENOMIC DNA]</scope>
    <source>
        <strain evidence="2 3">CBS 102.39</strain>
    </source>
</reference>
<evidence type="ECO:0000313" key="2">
    <source>
        <dbReference type="EMBL" id="KAF4615146.1"/>
    </source>
</evidence>
<protein>
    <submittedName>
        <fullName evidence="2">Uncharacterized protein</fullName>
    </submittedName>
</protein>
<dbReference type="PANTHER" id="PTHR33266">
    <property type="entry name" value="CHROMOSOME 15, WHOLE GENOME SHOTGUN SEQUENCE"/>
    <property type="match status" value="1"/>
</dbReference>
<feature type="region of interest" description="Disordered" evidence="1">
    <location>
        <begin position="653"/>
        <end position="687"/>
    </location>
</feature>
<comment type="caution">
    <text evidence="2">The sequence shown here is derived from an EMBL/GenBank/DDBJ whole genome shotgun (WGS) entry which is preliminary data.</text>
</comment>
<gene>
    <name evidence="2" type="ORF">D9613_003434</name>
</gene>
<evidence type="ECO:0000256" key="1">
    <source>
        <dbReference type="SAM" id="MobiDB-lite"/>
    </source>
</evidence>
<name>A0A8H4VLG7_9AGAR</name>
<keyword evidence="3" id="KW-1185">Reference proteome</keyword>
<dbReference type="Proteomes" id="UP000521872">
    <property type="component" value="Unassembled WGS sequence"/>
</dbReference>